<organism evidence="3 4">
    <name type="scientific">Labilibaculum manganireducens</name>
    <dbReference type="NCBI Taxonomy" id="1940525"/>
    <lineage>
        <taxon>Bacteria</taxon>
        <taxon>Pseudomonadati</taxon>
        <taxon>Bacteroidota</taxon>
        <taxon>Bacteroidia</taxon>
        <taxon>Marinilabiliales</taxon>
        <taxon>Marinifilaceae</taxon>
        <taxon>Labilibaculum</taxon>
    </lineage>
</organism>
<dbReference type="Pfam" id="PF00078">
    <property type="entry name" value="RVT_1"/>
    <property type="match status" value="1"/>
</dbReference>
<dbReference type="InterPro" id="IPR043502">
    <property type="entry name" value="DNA/RNA_pol_sf"/>
</dbReference>
<reference evidence="3 4" key="1">
    <citation type="journal article" date="2017" name="Front. Microbiol.">
        <title>Labilibaculum manganireducens gen. nov., sp. nov. and Labilibaculum filiforme sp. nov., Novel Bacteroidetes Isolated from Subsurface Sediments of the Baltic Sea.</title>
        <authorList>
            <person name="Vandieken V."/>
            <person name="Marshall I.P."/>
            <person name="Niemann H."/>
            <person name="Engelen B."/>
            <person name="Cypionka H."/>
        </authorList>
    </citation>
    <scope>NUCLEOTIDE SEQUENCE [LARGE SCALE GENOMIC DNA]</scope>
    <source>
        <strain evidence="3 4">59.10-2M</strain>
    </source>
</reference>
<dbReference type="SUPFAM" id="SSF56672">
    <property type="entry name" value="DNA/RNA polymerases"/>
    <property type="match status" value="1"/>
</dbReference>
<dbReference type="AlphaFoldDB" id="A0A2N3I2R8"/>
<evidence type="ECO:0000313" key="4">
    <source>
        <dbReference type="Proteomes" id="UP000233618"/>
    </source>
</evidence>
<dbReference type="InterPro" id="IPR000477">
    <property type="entry name" value="RT_dom"/>
</dbReference>
<protein>
    <recommendedName>
        <fullName evidence="2">Reverse transcriptase domain-containing protein</fullName>
    </recommendedName>
</protein>
<evidence type="ECO:0000256" key="1">
    <source>
        <dbReference type="ARBA" id="ARBA00034120"/>
    </source>
</evidence>
<evidence type="ECO:0000259" key="2">
    <source>
        <dbReference type="Pfam" id="PF00078"/>
    </source>
</evidence>
<name>A0A2N3I2R8_9BACT</name>
<dbReference type="RefSeq" id="WP_101310585.1">
    <property type="nucleotide sequence ID" value="NZ_MVDE01000023.1"/>
</dbReference>
<comment type="caution">
    <text evidence="3">The sequence shown here is derived from an EMBL/GenBank/DDBJ whole genome shotgun (WGS) entry which is preliminary data.</text>
</comment>
<evidence type="ECO:0000313" key="3">
    <source>
        <dbReference type="EMBL" id="PKQ64601.1"/>
    </source>
</evidence>
<comment type="similarity">
    <text evidence="1">Belongs to the bacterial reverse transcriptase family.</text>
</comment>
<accession>A0A2N3I2R8</accession>
<gene>
    <name evidence="3" type="ORF">BZG01_14580</name>
</gene>
<dbReference type="PANTHER" id="PTHR34047:SF8">
    <property type="entry name" value="PROTEIN YKFC"/>
    <property type="match status" value="1"/>
</dbReference>
<feature type="domain" description="Reverse transcriptase" evidence="2">
    <location>
        <begin position="120"/>
        <end position="211"/>
    </location>
</feature>
<dbReference type="InterPro" id="IPR051083">
    <property type="entry name" value="GrpII_Intron_Splice-Mob/Def"/>
</dbReference>
<proteinExistence type="inferred from homology"/>
<dbReference type="EMBL" id="MVDE01000023">
    <property type="protein sequence ID" value="PKQ64601.1"/>
    <property type="molecule type" value="Genomic_DNA"/>
</dbReference>
<dbReference type="Proteomes" id="UP000233618">
    <property type="component" value="Unassembled WGS sequence"/>
</dbReference>
<dbReference type="PANTHER" id="PTHR34047">
    <property type="entry name" value="NUCLEAR INTRON MATURASE 1, MITOCHONDRIAL-RELATED"/>
    <property type="match status" value="1"/>
</dbReference>
<sequence>MEHQQAIVYQRDLFIGQNGNAVRQSENCEDVNGSKTGQAGQFNKSGQQGRALTAELMTIVCSSHNLKQAYKRVNRNKGVAGIDQMPTGKFADWFITESESMINDLQQGNYQPQGVKQAEIPKPKGGMRNLGIPTVMDRIIQQAIAQVLIPIYEREFSEKSNGYRPGRNAQQALRQASEYVTEGREEVVDMKSFFDEVNHDRLMYELSTKIVTIVMFYQLDISTTFNKSIICLNIG</sequence>
<dbReference type="CDD" id="cd01651">
    <property type="entry name" value="RT_G2_intron"/>
    <property type="match status" value="1"/>
</dbReference>
<keyword evidence="4" id="KW-1185">Reference proteome</keyword>